<organism evidence="5 6">
    <name type="scientific">Rhododendron simsii</name>
    <name type="common">Sims's rhododendron</name>
    <dbReference type="NCBI Taxonomy" id="118357"/>
    <lineage>
        <taxon>Eukaryota</taxon>
        <taxon>Viridiplantae</taxon>
        <taxon>Streptophyta</taxon>
        <taxon>Embryophyta</taxon>
        <taxon>Tracheophyta</taxon>
        <taxon>Spermatophyta</taxon>
        <taxon>Magnoliopsida</taxon>
        <taxon>eudicotyledons</taxon>
        <taxon>Gunneridae</taxon>
        <taxon>Pentapetalae</taxon>
        <taxon>asterids</taxon>
        <taxon>Ericales</taxon>
        <taxon>Ericaceae</taxon>
        <taxon>Ericoideae</taxon>
        <taxon>Rhodoreae</taxon>
        <taxon>Rhododendron</taxon>
    </lineage>
</organism>
<comment type="similarity">
    <text evidence="1">Belongs to the PPR family. P subfamily.</text>
</comment>
<dbReference type="Pfam" id="PF01535">
    <property type="entry name" value="PPR"/>
    <property type="match status" value="7"/>
</dbReference>
<dbReference type="PANTHER" id="PTHR46128:SF145">
    <property type="entry name" value="PENTACOTRIPEPTIDE-REPEAT REGION OF PRORP DOMAIN-CONTAINING PROTEIN"/>
    <property type="match status" value="1"/>
</dbReference>
<feature type="repeat" description="PPR" evidence="3">
    <location>
        <begin position="1015"/>
        <end position="1049"/>
    </location>
</feature>
<feature type="signal peptide" evidence="4">
    <location>
        <begin position="1"/>
        <end position="18"/>
    </location>
</feature>
<evidence type="ECO:0000313" key="6">
    <source>
        <dbReference type="Proteomes" id="UP000626092"/>
    </source>
</evidence>
<dbReference type="Pfam" id="PF13041">
    <property type="entry name" value="PPR_2"/>
    <property type="match status" value="2"/>
</dbReference>
<dbReference type="Gene3D" id="1.25.40.10">
    <property type="entry name" value="Tetratricopeptide repeat domain"/>
    <property type="match status" value="8"/>
</dbReference>
<dbReference type="PROSITE" id="PS51375">
    <property type="entry name" value="PPR"/>
    <property type="match status" value="14"/>
</dbReference>
<feature type="repeat" description="PPR" evidence="3">
    <location>
        <begin position="875"/>
        <end position="909"/>
    </location>
</feature>
<evidence type="ECO:0000256" key="4">
    <source>
        <dbReference type="SAM" id="SignalP"/>
    </source>
</evidence>
<feature type="repeat" description="PPR" evidence="3">
    <location>
        <begin position="1155"/>
        <end position="1189"/>
    </location>
</feature>
<protein>
    <recommendedName>
        <fullName evidence="7">Pentatricopeptide repeat-containing protein</fullName>
    </recommendedName>
</protein>
<proteinExistence type="inferred from homology"/>
<accession>A0A834LCY4</accession>
<gene>
    <name evidence="5" type="ORF">RHSIM_Rhsim10G0036300</name>
</gene>
<dbReference type="Proteomes" id="UP000626092">
    <property type="component" value="Unassembled WGS sequence"/>
</dbReference>
<dbReference type="PANTHER" id="PTHR46128">
    <property type="entry name" value="MITOCHONDRIAL GROUP I INTRON SPLICING FACTOR CCM1"/>
    <property type="match status" value="1"/>
</dbReference>
<dbReference type="InterPro" id="IPR011990">
    <property type="entry name" value="TPR-like_helical_dom_sf"/>
</dbReference>
<sequence>MMSFRMFLLHFFFLTLFSIYSPKISIFNKSARCKQQMRARATTTATTAFLCNRMLHSLSTLRPLKNLHIKQVSPLLSFFLNYHQFSSTSLQNPTFSPSPKKPYDTHLDSSSINHCGIAKSVLLNCSRLWGKKIETLDNHSLKDLLLKLSIINPGTTRRFLRVSELKPEDVLEILLGSQFECKKFEVEVEKVKSLWEIFKWGSAQGKGFKHLPKSFELIAKMLVRVGLFREIEFLLYTMDSEGIQLDSNEIFSNLIEGYVGAGDVNRAISVYDRLRRQGLVPSRSCYRTILDFLVGKNETHLTFRVYTDMVEMGLGLSGEGTGIFENVIKLLCRDGKVQEARNLVRKIFAVGIKPSNLVIDEIASRYCEKKDYDDLLKFLLEIDCALDVVVGNKVIFSLCRNFGVERANWFVQELENVGFVPDEITFGILISWSCREGKLRNAFVYLSEVLSRSLKPDVRSYNALIAGVFKEGMWKHAREILHEMHDIGVKPNLETFKALLAGYSGARQFDEVKAVVDETFQSGLIQPSSVSDSLLTAFMLLGLDPMTVKVRRDNDLGFSKTEFYDNLGNGLYLETDLTEYEKTITAVLEDSFVPDFNSLILKECGEGNFRTAVLMVEEMVRWGLELSPTSFSVLVKDLCVSNYSIKTIASLADKMPKLTTQLDEDTLNLLVQALSKKGFTSNAMKVFGAMRQMHLTIKTETFTAFITALCRKRNLMGLLTCLEISKQDKWLPELKDFKALAGYLCQQGLPEEALELFDKMWVAYPHTRSHICHDFLEKLCSTGFTSVAHALAEEVQKQGFSLDHLAHSHLVKGFFKEKMFSKAFIVLDVMLAKNLVPCLDVTSLSITQLCWAGKFEKAVALKEIALGEQSPLSISNSVSCSLMSGFCKSGMVMEAENILRDMVMRRPVPDCETLNALVQGYCKIDNLRKVGELLSVMIRRNITISISSYSKLVCLLCTRGRVHSALSLKELLLRESNHPYLVIYNILIFYLFQTRKSLFVDALLDELQDKGLQLDEFTYNFLVCGYSHCKQLLLSLHYLTTMMSTGHRPSNRAMRTIISSLCGDGEFGKALELSGEMESRGWIVDSTIQNAIVEGLLDEGKIQDAIRFLDRMVEKGLIPHNVVFDKIIKRFCLCGRVDKAVDLLNIMLKKGNIPSSSTYDCLIHDSCTCHKLDGALDFLTEMLDRNLNPSIKTWNVLIHNICQFGQITEAERLLNVMVQMGEMPTREMYCSVINRYRSEKNLSKASEILQKMQQNGYEPDFATHWSLISNLGGNSSEKNSGNDGDPFLSKLLSESGFSQKKDQKAKLQGQSTIALESTKALSLWEAGDRLIVYHIICDCACAAYCGELKGLQIHSLLALKQTIMALEVEAIDTKWFRDTI</sequence>
<feature type="repeat" description="PPR" evidence="3">
    <location>
        <begin position="320"/>
        <end position="354"/>
    </location>
</feature>
<feature type="chain" id="PRO_5032339003" description="Pentatricopeptide repeat-containing protein" evidence="4">
    <location>
        <begin position="19"/>
        <end position="1380"/>
    </location>
</feature>
<feature type="repeat" description="PPR" evidence="3">
    <location>
        <begin position="1085"/>
        <end position="1119"/>
    </location>
</feature>
<feature type="repeat" description="PPR" evidence="3">
    <location>
        <begin position="1120"/>
        <end position="1154"/>
    </location>
</feature>
<feature type="repeat" description="PPR" evidence="3">
    <location>
        <begin position="1225"/>
        <end position="1259"/>
    </location>
</feature>
<dbReference type="InterPro" id="IPR050872">
    <property type="entry name" value="PPR_P_subfamily"/>
</dbReference>
<dbReference type="Pfam" id="PF13812">
    <property type="entry name" value="PPR_3"/>
    <property type="match status" value="2"/>
</dbReference>
<evidence type="ECO:0000256" key="3">
    <source>
        <dbReference type="PROSITE-ProRule" id="PRU00708"/>
    </source>
</evidence>
<keyword evidence="4" id="KW-0732">Signal</keyword>
<feature type="repeat" description="PPR" evidence="3">
    <location>
        <begin position="422"/>
        <end position="456"/>
    </location>
</feature>
<evidence type="ECO:0008006" key="7">
    <source>
        <dbReference type="Google" id="ProtNLM"/>
    </source>
</evidence>
<evidence type="ECO:0000256" key="1">
    <source>
        <dbReference type="ARBA" id="ARBA00007626"/>
    </source>
</evidence>
<evidence type="ECO:0000256" key="2">
    <source>
        <dbReference type="ARBA" id="ARBA00022737"/>
    </source>
</evidence>
<feature type="repeat" description="PPR" evidence="3">
    <location>
        <begin position="663"/>
        <end position="697"/>
    </location>
</feature>
<name>A0A834LCY4_RHOSS</name>
<feature type="repeat" description="PPR" evidence="3">
    <location>
        <begin position="457"/>
        <end position="491"/>
    </location>
</feature>
<evidence type="ECO:0000313" key="5">
    <source>
        <dbReference type="EMBL" id="KAF7130560.1"/>
    </source>
</evidence>
<feature type="repeat" description="PPR" evidence="3">
    <location>
        <begin position="247"/>
        <end position="281"/>
    </location>
</feature>
<dbReference type="NCBIfam" id="TIGR00756">
    <property type="entry name" value="PPR"/>
    <property type="match status" value="8"/>
</dbReference>
<keyword evidence="6" id="KW-1185">Reference proteome</keyword>
<keyword evidence="2" id="KW-0677">Repeat</keyword>
<dbReference type="InterPro" id="IPR002885">
    <property type="entry name" value="PPR_rpt"/>
</dbReference>
<feature type="repeat" description="PPR" evidence="3">
    <location>
        <begin position="1190"/>
        <end position="1224"/>
    </location>
</feature>
<feature type="repeat" description="PPR" evidence="3">
    <location>
        <begin position="803"/>
        <end position="837"/>
    </location>
</feature>
<feature type="repeat" description="PPR" evidence="3">
    <location>
        <begin position="910"/>
        <end position="944"/>
    </location>
</feature>
<dbReference type="OrthoDB" id="773543at2759"/>
<reference evidence="5" key="1">
    <citation type="submission" date="2019-11" db="EMBL/GenBank/DDBJ databases">
        <authorList>
            <person name="Liu Y."/>
            <person name="Hou J."/>
            <person name="Li T.-Q."/>
            <person name="Guan C.-H."/>
            <person name="Wu X."/>
            <person name="Wu H.-Z."/>
            <person name="Ling F."/>
            <person name="Zhang R."/>
            <person name="Shi X.-G."/>
            <person name="Ren J.-P."/>
            <person name="Chen E.-F."/>
            <person name="Sun J.-M."/>
        </authorList>
    </citation>
    <scope>NUCLEOTIDE SEQUENCE</scope>
    <source>
        <strain evidence="5">Adult_tree_wgs_1</strain>
        <tissue evidence="5">Leaves</tissue>
    </source>
</reference>
<comment type="caution">
    <text evidence="5">The sequence shown here is derived from an EMBL/GenBank/DDBJ whole genome shotgun (WGS) entry which is preliminary data.</text>
</comment>
<dbReference type="EMBL" id="WJXA01000010">
    <property type="protein sequence ID" value="KAF7130560.1"/>
    <property type="molecule type" value="Genomic_DNA"/>
</dbReference>